<evidence type="ECO:0000256" key="1">
    <source>
        <dbReference type="ARBA" id="ARBA00022603"/>
    </source>
</evidence>
<evidence type="ECO:0000313" key="4">
    <source>
        <dbReference type="EMBL" id="MBA2946709.1"/>
    </source>
</evidence>
<name>A0A7W0DKD5_9ACTN</name>
<dbReference type="AlphaFoldDB" id="A0A7W0DKD5"/>
<dbReference type="InterPro" id="IPR051052">
    <property type="entry name" value="Diverse_substrate_MTase"/>
</dbReference>
<dbReference type="Pfam" id="PF13649">
    <property type="entry name" value="Methyltransf_25"/>
    <property type="match status" value="1"/>
</dbReference>
<gene>
    <name evidence="4" type="ORF">H1D24_13025</name>
</gene>
<dbReference type="InterPro" id="IPR041698">
    <property type="entry name" value="Methyltransf_25"/>
</dbReference>
<sequence>MANEVRFDPDLYRGTASYYDRFRLPYPDAMLADLARRTAPSGRGRLLDLACGTGQLAFPLRDRFADVWAVDAEPDMTDAVRAKAAAIADAARLRAITADAEELDADPGSFELIVIGNAFHRLRRDVVARRALAWLQPGGCLALCWSTSPWAGSLDWQQAFDRLLRRWQETLDASSRVPPGAESQRQEDPDQDVLFRAGFEPAERHRFAVEHRWTTDELASHVRSTSFLPPSVLADRAAEFDADLSAELSPYMIDGSLTETVSFAYDLARKPTPDTP</sequence>
<accession>A0A7W0DKD5</accession>
<dbReference type="EMBL" id="JACEHE010000006">
    <property type="protein sequence ID" value="MBA2946709.1"/>
    <property type="molecule type" value="Genomic_DNA"/>
</dbReference>
<dbReference type="CDD" id="cd02440">
    <property type="entry name" value="AdoMet_MTases"/>
    <property type="match status" value="1"/>
</dbReference>
<dbReference type="InterPro" id="IPR029063">
    <property type="entry name" value="SAM-dependent_MTases_sf"/>
</dbReference>
<dbReference type="GO" id="GO:0032259">
    <property type="term" value="P:methylation"/>
    <property type="evidence" value="ECO:0007669"/>
    <property type="project" value="UniProtKB-KW"/>
</dbReference>
<evidence type="ECO:0000313" key="5">
    <source>
        <dbReference type="Proteomes" id="UP000545761"/>
    </source>
</evidence>
<keyword evidence="2 4" id="KW-0808">Transferase</keyword>
<keyword evidence="1 4" id="KW-0489">Methyltransferase</keyword>
<dbReference type="GO" id="GO:0008168">
    <property type="term" value="F:methyltransferase activity"/>
    <property type="evidence" value="ECO:0007669"/>
    <property type="project" value="UniProtKB-KW"/>
</dbReference>
<dbReference type="Gene3D" id="3.40.50.150">
    <property type="entry name" value="Vaccinia Virus protein VP39"/>
    <property type="match status" value="1"/>
</dbReference>
<proteinExistence type="predicted"/>
<reference evidence="4 5" key="1">
    <citation type="submission" date="2020-07" db="EMBL/GenBank/DDBJ databases">
        <title>Streptomyces isolated from Indian soil.</title>
        <authorList>
            <person name="Mandal S."/>
            <person name="Maiti P.K."/>
        </authorList>
    </citation>
    <scope>NUCLEOTIDE SEQUENCE [LARGE SCALE GENOMIC DNA]</scope>
    <source>
        <strain evidence="4 5">PSKA28</strain>
    </source>
</reference>
<dbReference type="PANTHER" id="PTHR44942">
    <property type="entry name" value="METHYLTRANSF_11 DOMAIN-CONTAINING PROTEIN"/>
    <property type="match status" value="1"/>
</dbReference>
<protein>
    <submittedName>
        <fullName evidence="4">Class I SAM-dependent methyltransferase</fullName>
    </submittedName>
</protein>
<evidence type="ECO:0000259" key="3">
    <source>
        <dbReference type="Pfam" id="PF13649"/>
    </source>
</evidence>
<evidence type="ECO:0000256" key="2">
    <source>
        <dbReference type="ARBA" id="ARBA00022679"/>
    </source>
</evidence>
<dbReference type="PANTHER" id="PTHR44942:SF4">
    <property type="entry name" value="METHYLTRANSFERASE TYPE 11 DOMAIN-CONTAINING PROTEIN"/>
    <property type="match status" value="1"/>
</dbReference>
<feature type="domain" description="Methyltransferase" evidence="3">
    <location>
        <begin position="47"/>
        <end position="139"/>
    </location>
</feature>
<comment type="caution">
    <text evidence="4">The sequence shown here is derived from an EMBL/GenBank/DDBJ whole genome shotgun (WGS) entry which is preliminary data.</text>
</comment>
<dbReference type="RefSeq" id="WP_181657626.1">
    <property type="nucleotide sequence ID" value="NZ_JACEHE010000006.1"/>
</dbReference>
<organism evidence="4 5">
    <name type="scientific">Streptomyces himalayensis subsp. himalayensis</name>
    <dbReference type="NCBI Taxonomy" id="2756131"/>
    <lineage>
        <taxon>Bacteria</taxon>
        <taxon>Bacillati</taxon>
        <taxon>Actinomycetota</taxon>
        <taxon>Actinomycetes</taxon>
        <taxon>Kitasatosporales</taxon>
        <taxon>Streptomycetaceae</taxon>
        <taxon>Streptomyces</taxon>
        <taxon>Streptomyces himalayensis</taxon>
    </lineage>
</organism>
<dbReference type="Proteomes" id="UP000545761">
    <property type="component" value="Unassembled WGS sequence"/>
</dbReference>
<dbReference type="SUPFAM" id="SSF53335">
    <property type="entry name" value="S-adenosyl-L-methionine-dependent methyltransferases"/>
    <property type="match status" value="1"/>
</dbReference>